<feature type="domain" description="PIN" evidence="1">
    <location>
        <begin position="5"/>
        <end position="89"/>
    </location>
</feature>
<dbReference type="Gene3D" id="3.40.50.1010">
    <property type="entry name" value="5'-nuclease"/>
    <property type="match status" value="1"/>
</dbReference>
<dbReference type="Pfam" id="PF01850">
    <property type="entry name" value="PIN"/>
    <property type="match status" value="1"/>
</dbReference>
<evidence type="ECO:0000313" key="3">
    <source>
        <dbReference type="Proteomes" id="UP000663720"/>
    </source>
</evidence>
<sequence>MLTKNDIVISSQVVNEFVSVTIKKKILLPERSVYYAKEFMDIFHFSIISQKTIKHSFEIMEKYKFSNWDCLIIASALENGCTILYTEDMQHGQIIEKNLKVINPFIIEKMLL</sequence>
<dbReference type="KEGG" id="dli:dnl_56600"/>
<dbReference type="InterPro" id="IPR029060">
    <property type="entry name" value="PIN-like_dom_sf"/>
</dbReference>
<protein>
    <submittedName>
        <fullName evidence="2">PIN domain-containing protein</fullName>
    </submittedName>
</protein>
<dbReference type="EMBL" id="CP061799">
    <property type="protein sequence ID" value="QTA83264.1"/>
    <property type="molecule type" value="Genomic_DNA"/>
</dbReference>
<dbReference type="CDD" id="cd18692">
    <property type="entry name" value="PIN_VapC-like"/>
    <property type="match status" value="1"/>
</dbReference>
<organism evidence="2 3">
    <name type="scientific">Desulfonema limicola</name>
    <dbReference type="NCBI Taxonomy" id="45656"/>
    <lineage>
        <taxon>Bacteria</taxon>
        <taxon>Pseudomonadati</taxon>
        <taxon>Thermodesulfobacteriota</taxon>
        <taxon>Desulfobacteria</taxon>
        <taxon>Desulfobacterales</taxon>
        <taxon>Desulfococcaceae</taxon>
        <taxon>Desulfonema</taxon>
    </lineage>
</organism>
<keyword evidence="3" id="KW-1185">Reference proteome</keyword>
<proteinExistence type="predicted"/>
<reference evidence="2" key="1">
    <citation type="journal article" date="2021" name="Microb. Physiol.">
        <title>Proteogenomic Insights into the Physiology of Marine, Sulfate-Reducing, Filamentous Desulfonema limicola and Desulfonema magnum.</title>
        <authorList>
            <person name="Schnaars V."/>
            <person name="Wohlbrand L."/>
            <person name="Scheve S."/>
            <person name="Hinrichs C."/>
            <person name="Reinhardt R."/>
            <person name="Rabus R."/>
        </authorList>
    </citation>
    <scope>NUCLEOTIDE SEQUENCE</scope>
    <source>
        <strain evidence="2">5ac10</strain>
    </source>
</reference>
<evidence type="ECO:0000259" key="1">
    <source>
        <dbReference type="Pfam" id="PF01850"/>
    </source>
</evidence>
<accession>A0A975GJ82</accession>
<dbReference type="AlphaFoldDB" id="A0A975GJ82"/>
<dbReference type="SUPFAM" id="SSF88723">
    <property type="entry name" value="PIN domain-like"/>
    <property type="match status" value="1"/>
</dbReference>
<evidence type="ECO:0000313" key="2">
    <source>
        <dbReference type="EMBL" id="QTA83264.1"/>
    </source>
</evidence>
<dbReference type="Proteomes" id="UP000663720">
    <property type="component" value="Chromosome"/>
</dbReference>
<name>A0A975GJ82_9BACT</name>
<dbReference type="InterPro" id="IPR002716">
    <property type="entry name" value="PIN_dom"/>
</dbReference>
<gene>
    <name evidence="2" type="ORF">dnl_56600</name>
</gene>